<gene>
    <name evidence="1" type="ORF">BV22DRAFT_1065836</name>
</gene>
<evidence type="ECO:0000313" key="2">
    <source>
        <dbReference type="Proteomes" id="UP000790709"/>
    </source>
</evidence>
<dbReference type="EMBL" id="MU266412">
    <property type="protein sequence ID" value="KAH7924967.1"/>
    <property type="molecule type" value="Genomic_DNA"/>
</dbReference>
<reference evidence="1" key="1">
    <citation type="journal article" date="2021" name="New Phytol.">
        <title>Evolutionary innovations through gain and loss of genes in the ectomycorrhizal Boletales.</title>
        <authorList>
            <person name="Wu G."/>
            <person name="Miyauchi S."/>
            <person name="Morin E."/>
            <person name="Kuo A."/>
            <person name="Drula E."/>
            <person name="Varga T."/>
            <person name="Kohler A."/>
            <person name="Feng B."/>
            <person name="Cao Y."/>
            <person name="Lipzen A."/>
            <person name="Daum C."/>
            <person name="Hundley H."/>
            <person name="Pangilinan J."/>
            <person name="Johnson J."/>
            <person name="Barry K."/>
            <person name="LaButti K."/>
            <person name="Ng V."/>
            <person name="Ahrendt S."/>
            <person name="Min B."/>
            <person name="Choi I.G."/>
            <person name="Park H."/>
            <person name="Plett J.M."/>
            <person name="Magnuson J."/>
            <person name="Spatafora J.W."/>
            <person name="Nagy L.G."/>
            <person name="Henrissat B."/>
            <person name="Grigoriev I.V."/>
            <person name="Yang Z.L."/>
            <person name="Xu J."/>
            <person name="Martin F.M."/>
        </authorList>
    </citation>
    <scope>NUCLEOTIDE SEQUENCE</scope>
    <source>
        <strain evidence="1">KUC20120723A-06</strain>
    </source>
</reference>
<accession>A0ACB8BGT6</accession>
<comment type="caution">
    <text evidence="1">The sequence shown here is derived from an EMBL/GenBank/DDBJ whole genome shotgun (WGS) entry which is preliminary data.</text>
</comment>
<name>A0ACB8BGT6_9AGAM</name>
<sequence length="633" mass="70621">MEAPTPAVPTGPTDHDIRVPRNVLYAQEPWYCLGLFIFIIGVFQWGSFLHSKFARRSLGSKDADLEVASTARARGFSLRRLPLAITNAYRVIAFRWTLEIGKSYTLNIAEVFVTVAYIIFLYVWAFMNTKDVEGYNLDLTYWCNRAGTLGSAQFPLITALGTKNNLVSLVTGVSYDKLNYIHRMMSRVVLILLWVHAGSEVIYSAPIQPLLLTAWVRCGVTALVALTLLCVVSVRPIRAGAYEFFFYAHFFMVLIFLICSYFHTFGMMTFYIYPCFVIWGLDRLIRVIRLVVFNHSYFGFRSGSILDATTELVSDDCVRLRFHRPSHFRWTPGQTAYLIMPQVSRLPFEAHPFTIASFDSTLFDSIEGGEPKGEKSMETSLAEHALGPSMPFWKEIVFFINVREGFTARLKESALKGGKVKVFVDGPYGSSPDLGSFDTSILIAGGSGVSYTLPTFLNIIERVRSGKSDCRRVVFIWSVRDSNHIQWIDDTLIRAIQLAPPSLTVSIRIHVTGAPATMEPLTRTFGDEEVDKASIRDDSRSEIVESGKDTPEKSKDSLLAIDAVKLESGRANFPVILKEEVDLASGRMSVSVCGSQGIVRSVRQGLRFPVSSPSNVLNGGPSVTLHVESFGYA</sequence>
<keyword evidence="2" id="KW-1185">Reference proteome</keyword>
<proteinExistence type="predicted"/>
<evidence type="ECO:0000313" key="1">
    <source>
        <dbReference type="EMBL" id="KAH7924967.1"/>
    </source>
</evidence>
<protein>
    <submittedName>
        <fullName evidence="1">Uncharacterized protein</fullName>
    </submittedName>
</protein>
<organism evidence="1 2">
    <name type="scientific">Leucogyrophana mollusca</name>
    <dbReference type="NCBI Taxonomy" id="85980"/>
    <lineage>
        <taxon>Eukaryota</taxon>
        <taxon>Fungi</taxon>
        <taxon>Dikarya</taxon>
        <taxon>Basidiomycota</taxon>
        <taxon>Agaricomycotina</taxon>
        <taxon>Agaricomycetes</taxon>
        <taxon>Agaricomycetidae</taxon>
        <taxon>Boletales</taxon>
        <taxon>Boletales incertae sedis</taxon>
        <taxon>Leucogyrophana</taxon>
    </lineage>
</organism>
<dbReference type="Proteomes" id="UP000790709">
    <property type="component" value="Unassembled WGS sequence"/>
</dbReference>